<dbReference type="SUPFAM" id="SSF53335">
    <property type="entry name" value="S-adenosyl-L-methionine-dependent methyltransferases"/>
    <property type="match status" value="1"/>
</dbReference>
<keyword evidence="1 5" id="KW-0489">Methyltransferase</keyword>
<accession>A0A7C4KJF4</accession>
<evidence type="ECO:0000256" key="1">
    <source>
        <dbReference type="ARBA" id="ARBA00022603"/>
    </source>
</evidence>
<dbReference type="PANTHER" id="PTHR43464">
    <property type="entry name" value="METHYLTRANSFERASE"/>
    <property type="match status" value="1"/>
</dbReference>
<feature type="domain" description="Methyltransferase type 11" evidence="4">
    <location>
        <begin position="38"/>
        <end position="129"/>
    </location>
</feature>
<reference evidence="5" key="1">
    <citation type="journal article" date="2020" name="mSystems">
        <title>Genome- and Community-Level Interaction Insights into Carbon Utilization and Element Cycling Functions of Hydrothermarchaeota in Hydrothermal Sediment.</title>
        <authorList>
            <person name="Zhou Z."/>
            <person name="Liu Y."/>
            <person name="Xu W."/>
            <person name="Pan J."/>
            <person name="Luo Z.H."/>
            <person name="Li M."/>
        </authorList>
    </citation>
    <scope>NUCLEOTIDE SEQUENCE [LARGE SCALE GENOMIC DNA]</scope>
    <source>
        <strain evidence="5">SpSt-573</strain>
    </source>
</reference>
<dbReference type="Gene3D" id="3.40.50.150">
    <property type="entry name" value="Vaccinia Virus protein VP39"/>
    <property type="match status" value="1"/>
</dbReference>
<evidence type="ECO:0000256" key="3">
    <source>
        <dbReference type="ARBA" id="ARBA00022691"/>
    </source>
</evidence>
<proteinExistence type="predicted"/>
<name>A0A7C4KJF4_9CHLR</name>
<dbReference type="AlphaFoldDB" id="A0A7C4KJF4"/>
<evidence type="ECO:0000313" key="5">
    <source>
        <dbReference type="EMBL" id="HGS22733.1"/>
    </source>
</evidence>
<dbReference type="GO" id="GO:0008757">
    <property type="term" value="F:S-adenosylmethionine-dependent methyltransferase activity"/>
    <property type="evidence" value="ECO:0007669"/>
    <property type="project" value="InterPro"/>
</dbReference>
<dbReference type="GO" id="GO:0032259">
    <property type="term" value="P:methylation"/>
    <property type="evidence" value="ECO:0007669"/>
    <property type="project" value="UniProtKB-KW"/>
</dbReference>
<dbReference type="EMBL" id="DSYK01000643">
    <property type="protein sequence ID" value="HGS22733.1"/>
    <property type="molecule type" value="Genomic_DNA"/>
</dbReference>
<dbReference type="CDD" id="cd02440">
    <property type="entry name" value="AdoMet_MTases"/>
    <property type="match status" value="1"/>
</dbReference>
<evidence type="ECO:0000256" key="2">
    <source>
        <dbReference type="ARBA" id="ARBA00022679"/>
    </source>
</evidence>
<keyword evidence="3" id="KW-0949">S-adenosyl-L-methionine</keyword>
<dbReference type="InterPro" id="IPR029063">
    <property type="entry name" value="SAM-dependent_MTases_sf"/>
</dbReference>
<keyword evidence="2 5" id="KW-0808">Transferase</keyword>
<dbReference type="Pfam" id="PF08241">
    <property type="entry name" value="Methyltransf_11"/>
    <property type="match status" value="1"/>
</dbReference>
<comment type="caution">
    <text evidence="5">The sequence shown here is derived from an EMBL/GenBank/DDBJ whole genome shotgun (WGS) entry which is preliminary data.</text>
</comment>
<gene>
    <name evidence="5" type="ORF">ENT37_12835</name>
</gene>
<protein>
    <submittedName>
        <fullName evidence="5">Class I SAM-dependent methyltransferase</fullName>
    </submittedName>
</protein>
<dbReference type="PANTHER" id="PTHR43464:SF19">
    <property type="entry name" value="UBIQUINONE BIOSYNTHESIS O-METHYLTRANSFERASE, MITOCHONDRIAL"/>
    <property type="match status" value="1"/>
</dbReference>
<dbReference type="InterPro" id="IPR013216">
    <property type="entry name" value="Methyltransf_11"/>
</dbReference>
<sequence>MISLPDWHRRYTQQAGWTQSLRNYLYNLCSLAKARSVLEVGCGTGAILQDLIAYAKSLWPVGVDIEIEKVRFASRLSPQAHLVAANALSLPFASGVFDVTLCHFFLMWVDAPAALMEMKRVTAPGGILLALAEPDYGGRIDYPEPLAELGQWQTRALREQGADPLMGRKLRALFSGAGLRAIQSGVLGGHWQDSPAGEDLDLEWSVLRSDLQYRVDDRRLNFWEEQDRQAWKEGTRVLFVPTFYAVGMVP</sequence>
<evidence type="ECO:0000259" key="4">
    <source>
        <dbReference type="Pfam" id="PF08241"/>
    </source>
</evidence>
<organism evidence="5">
    <name type="scientific">Anaerolinea thermolimosa</name>
    <dbReference type="NCBI Taxonomy" id="229919"/>
    <lineage>
        <taxon>Bacteria</taxon>
        <taxon>Bacillati</taxon>
        <taxon>Chloroflexota</taxon>
        <taxon>Anaerolineae</taxon>
        <taxon>Anaerolineales</taxon>
        <taxon>Anaerolineaceae</taxon>
        <taxon>Anaerolinea</taxon>
    </lineage>
</organism>